<dbReference type="InterPro" id="IPR001296">
    <property type="entry name" value="Glyco_trans_1"/>
</dbReference>
<dbReference type="PANTHER" id="PTHR46401:SF2">
    <property type="entry name" value="GLYCOSYLTRANSFERASE WBBK-RELATED"/>
    <property type="match status" value="1"/>
</dbReference>
<reference evidence="3 4" key="1">
    <citation type="journal article" date="2018" name="Syst. Appl. Microbiol.">
        <title>Pseudomonas gallaeciensis sp. nov., isolated from crude-oil-contaminated intertidal sand samples after the Prestige oil spill.</title>
        <authorList>
            <person name="Mulet M."/>
            <person name="Sanchez D."/>
            <person name="Rodriguez A.C."/>
            <person name="Nogales B."/>
            <person name="Bosch R."/>
            <person name="Busquets A."/>
            <person name="Gomila M."/>
            <person name="Lalucat J."/>
            <person name="Garcia-Valdes E."/>
        </authorList>
    </citation>
    <scope>NUCLEOTIDE SEQUENCE [LARGE SCALE GENOMIC DNA]</scope>
    <source>
        <strain evidence="3 4">V113</strain>
    </source>
</reference>
<dbReference type="Gene3D" id="3.40.50.2000">
    <property type="entry name" value="Glycogen Phosphorylase B"/>
    <property type="match status" value="2"/>
</dbReference>
<accession>A0A395R5A6</accession>
<dbReference type="Proteomes" id="UP000265411">
    <property type="component" value="Unassembled WGS sequence"/>
</dbReference>
<evidence type="ECO:0000256" key="1">
    <source>
        <dbReference type="ARBA" id="ARBA00022679"/>
    </source>
</evidence>
<dbReference type="Pfam" id="PF00534">
    <property type="entry name" value="Glycos_transf_1"/>
    <property type="match status" value="1"/>
</dbReference>
<sequence length="129" mass="14397">MTLPSNIKVEFLGRLATPYEHSTYAPIVLIPSLEEGFGLVAIEAIYNGRILLYSDIPALKEICESDPLSIPFDVSSSSSFITALDQAISLSNQTLDRKSITERSLKTQEKYNLKNFIDNYKSTINSTFN</sequence>
<organism evidence="3 4">
    <name type="scientific">Pseudomonas abyssi</name>
    <dbReference type="NCBI Taxonomy" id="170540"/>
    <lineage>
        <taxon>Bacteria</taxon>
        <taxon>Pseudomonadati</taxon>
        <taxon>Pseudomonadota</taxon>
        <taxon>Gammaproteobacteria</taxon>
        <taxon>Pseudomonadales</taxon>
        <taxon>Pseudomonadaceae</taxon>
        <taxon>Pseudomonas</taxon>
    </lineage>
</organism>
<keyword evidence="1" id="KW-0808">Transferase</keyword>
<dbReference type="SUPFAM" id="SSF53756">
    <property type="entry name" value="UDP-Glycosyltransferase/glycogen phosphorylase"/>
    <property type="match status" value="1"/>
</dbReference>
<evidence type="ECO:0000313" key="3">
    <source>
        <dbReference type="EMBL" id="RGP55273.1"/>
    </source>
</evidence>
<name>A0A395R5A6_9PSED</name>
<feature type="domain" description="Glycosyl transferase family 1" evidence="2">
    <location>
        <begin position="7"/>
        <end position="91"/>
    </location>
</feature>
<dbReference type="EMBL" id="LMAZ01000002">
    <property type="protein sequence ID" value="RGP55273.1"/>
    <property type="molecule type" value="Genomic_DNA"/>
</dbReference>
<protein>
    <recommendedName>
        <fullName evidence="2">Glycosyl transferase family 1 domain-containing protein</fullName>
    </recommendedName>
</protein>
<dbReference type="PANTHER" id="PTHR46401">
    <property type="entry name" value="GLYCOSYLTRANSFERASE WBBK-RELATED"/>
    <property type="match status" value="1"/>
</dbReference>
<gene>
    <name evidence="3" type="ORF">ASB58_09410</name>
</gene>
<proteinExistence type="predicted"/>
<dbReference type="AlphaFoldDB" id="A0A395R5A6"/>
<comment type="caution">
    <text evidence="3">The sequence shown here is derived from an EMBL/GenBank/DDBJ whole genome shotgun (WGS) entry which is preliminary data.</text>
</comment>
<keyword evidence="4" id="KW-1185">Reference proteome</keyword>
<evidence type="ECO:0000313" key="4">
    <source>
        <dbReference type="Proteomes" id="UP000265411"/>
    </source>
</evidence>
<dbReference type="GO" id="GO:0016757">
    <property type="term" value="F:glycosyltransferase activity"/>
    <property type="evidence" value="ECO:0007669"/>
    <property type="project" value="InterPro"/>
</dbReference>
<evidence type="ECO:0000259" key="2">
    <source>
        <dbReference type="Pfam" id="PF00534"/>
    </source>
</evidence>